<dbReference type="GO" id="GO:0022904">
    <property type="term" value="P:respiratory electron transport chain"/>
    <property type="evidence" value="ECO:0007669"/>
    <property type="project" value="InterPro"/>
</dbReference>
<gene>
    <name evidence="9" type="ORF">CFK40_00020</name>
</gene>
<keyword evidence="2" id="KW-1003">Cell membrane</keyword>
<feature type="transmembrane region" description="Helical" evidence="6">
    <location>
        <begin position="93"/>
        <end position="113"/>
    </location>
</feature>
<dbReference type="Proteomes" id="UP000204391">
    <property type="component" value="Chromosome"/>
</dbReference>
<feature type="transmembrane region" description="Helical" evidence="6">
    <location>
        <begin position="57"/>
        <end position="73"/>
    </location>
</feature>
<dbReference type="OrthoDB" id="9778777at2"/>
<dbReference type="PANTHER" id="PTHR43032">
    <property type="entry name" value="PROTEIN-METHIONINE-SULFOXIDE REDUCTASE"/>
    <property type="match status" value="1"/>
</dbReference>
<protein>
    <submittedName>
        <fullName evidence="9">Oxidoreductase</fullName>
    </submittedName>
</protein>
<evidence type="ECO:0000256" key="3">
    <source>
        <dbReference type="ARBA" id="ARBA00022692"/>
    </source>
</evidence>
<keyword evidence="4 6" id="KW-1133">Transmembrane helix</keyword>
<dbReference type="AlphaFoldDB" id="A0A221M771"/>
<evidence type="ECO:0000313" key="9">
    <source>
        <dbReference type="EMBL" id="ASN03519.1"/>
    </source>
</evidence>
<dbReference type="InterPro" id="IPR011577">
    <property type="entry name" value="Cyt_b561_bac/Ni-Hgenase"/>
</dbReference>
<dbReference type="SUPFAM" id="SSF81342">
    <property type="entry name" value="Transmembrane di-heme cytochromes"/>
    <property type="match status" value="1"/>
</dbReference>
<proteinExistence type="predicted"/>
<dbReference type="Pfam" id="PF01292">
    <property type="entry name" value="Ni_hydr_CYTB"/>
    <property type="match status" value="1"/>
</dbReference>
<dbReference type="EMBL" id="CP022437">
    <property type="protein sequence ID" value="ASN03519.1"/>
    <property type="molecule type" value="Genomic_DNA"/>
</dbReference>
<name>A0A221M771_9BACI</name>
<dbReference type="RefSeq" id="WP_089530093.1">
    <property type="nucleotide sequence ID" value="NZ_CP022437.1"/>
</dbReference>
<comment type="subcellular location">
    <subcellularLocation>
        <location evidence="1">Cell membrane</location>
        <topology evidence="1">Multi-pass membrane protein</topology>
    </subcellularLocation>
</comment>
<reference evidence="9 10" key="1">
    <citation type="journal article" date="2003" name="Int. J. Syst. Evol. Microbiol.">
        <title>Virgibacillus carmonensis sp. nov., Virgibacillus necropolis sp. nov. and Virgibacillus picturae sp. nov., three novel species isolated from deteriorated mural paintings, transfer of the species of the genus salibacillus to Virgibacillus, as Virgibacillus marismortui comb. nov. and Virgibacillus salexigens comb. nov., and emended description of the genus Virgibacillus.</title>
        <authorList>
            <person name="Heyrman J."/>
            <person name="Logan N.A."/>
            <person name="Busse H.J."/>
            <person name="Balcaen A."/>
            <person name="Lebbe L."/>
            <person name="Rodriguez-Diaz M."/>
            <person name="Swings J."/>
            <person name="De Vos P."/>
        </authorList>
    </citation>
    <scope>NUCLEOTIDE SEQUENCE [LARGE SCALE GENOMIC DNA]</scope>
    <source>
        <strain evidence="9 10">LMG 19488</strain>
    </source>
</reference>
<feature type="transmembrane region" description="Helical" evidence="6">
    <location>
        <begin position="25"/>
        <end position="45"/>
    </location>
</feature>
<evidence type="ECO:0000259" key="8">
    <source>
        <dbReference type="Pfam" id="PF01292"/>
    </source>
</evidence>
<dbReference type="GO" id="GO:0005886">
    <property type="term" value="C:plasma membrane"/>
    <property type="evidence" value="ECO:0007669"/>
    <property type="project" value="UniProtKB-SubCell"/>
</dbReference>
<dbReference type="InterPro" id="IPR016174">
    <property type="entry name" value="Di-haem_cyt_TM"/>
</dbReference>
<feature type="domain" description="Cytochrome b561 bacterial/Ni-hydrogenase" evidence="8">
    <location>
        <begin position="15"/>
        <end position="142"/>
    </location>
</feature>
<evidence type="ECO:0000313" key="10">
    <source>
        <dbReference type="Proteomes" id="UP000204391"/>
    </source>
</evidence>
<dbReference type="PANTHER" id="PTHR43032:SF4">
    <property type="entry name" value="OXIDOREDUCTASE MOLYBDOPTERIN-BINDING DOMAIN-CONTAINING PROTEIN"/>
    <property type="match status" value="1"/>
</dbReference>
<dbReference type="GO" id="GO:0009055">
    <property type="term" value="F:electron transfer activity"/>
    <property type="evidence" value="ECO:0007669"/>
    <property type="project" value="InterPro"/>
</dbReference>
<evidence type="ECO:0000256" key="4">
    <source>
        <dbReference type="ARBA" id="ARBA00022989"/>
    </source>
</evidence>
<accession>A0A221M771</accession>
<dbReference type="SUPFAM" id="SSF56524">
    <property type="entry name" value="Oxidoreductase molybdopterin-binding domain"/>
    <property type="match status" value="1"/>
</dbReference>
<dbReference type="KEGG" id="vne:CFK40_00020"/>
<evidence type="ECO:0000256" key="2">
    <source>
        <dbReference type="ARBA" id="ARBA00022475"/>
    </source>
</evidence>
<dbReference type="InterPro" id="IPR000572">
    <property type="entry name" value="OxRdtase_Mopterin-bd_dom"/>
</dbReference>
<keyword evidence="10" id="KW-1185">Reference proteome</keyword>
<evidence type="ECO:0000259" key="7">
    <source>
        <dbReference type="Pfam" id="PF00174"/>
    </source>
</evidence>
<feature type="transmembrane region" description="Helical" evidence="6">
    <location>
        <begin position="181"/>
        <end position="198"/>
    </location>
</feature>
<keyword evidence="5 6" id="KW-0472">Membrane</keyword>
<sequence>MNWKLFFKRNLNFGKRLVRIHHSNAILFLLLTITGFILFSSTFRSTFPSIRVDVKNIHIWIGFLSLLPILFYLPKITKHLKRLRKRMNHRTNLYAVLTILGLLIISGLFLTFHRTFPPFISSFMLFIHDLSTWVGIPYIVYHSITRSKWFKRFENNPPLNVPTSIEDHNPMLKRRTFMRKCTGGLLVVISLPFIGSWLKPYFPALGNLQGEVKANQFKPLPTPKPKSKPPIGGGRNGQFRYYTVTEMPTLTNENWSFIMDGLVEKSQTYRWKDFLKVGRDVQVSNFHCVTGWSVYDVTWEGIPLKRFLQEVGVKPEAKYVKFYSADGVYTDTLTIDQAMLDDVMVATLIDGELISKKNGGPVRLIVPKMYAYKSVKWLNRIELIDNEHVGFWEQRGYSKDAWVK</sequence>
<feature type="domain" description="Oxidoreductase molybdopterin-binding" evidence="7">
    <location>
        <begin position="247"/>
        <end position="392"/>
    </location>
</feature>
<evidence type="ECO:0000256" key="5">
    <source>
        <dbReference type="ARBA" id="ARBA00023136"/>
    </source>
</evidence>
<dbReference type="Pfam" id="PF00174">
    <property type="entry name" value="Oxidored_molyb"/>
    <property type="match status" value="1"/>
</dbReference>
<dbReference type="InterPro" id="IPR036374">
    <property type="entry name" value="OxRdtase_Mopterin-bd_sf"/>
</dbReference>
<feature type="transmembrane region" description="Helical" evidence="6">
    <location>
        <begin position="119"/>
        <end position="141"/>
    </location>
</feature>
<organism evidence="9 10">
    <name type="scientific">Virgibacillus necropolis</name>
    <dbReference type="NCBI Taxonomy" id="163877"/>
    <lineage>
        <taxon>Bacteria</taxon>
        <taxon>Bacillati</taxon>
        <taxon>Bacillota</taxon>
        <taxon>Bacilli</taxon>
        <taxon>Bacillales</taxon>
        <taxon>Bacillaceae</taxon>
        <taxon>Virgibacillus</taxon>
    </lineage>
</organism>
<evidence type="ECO:0000256" key="6">
    <source>
        <dbReference type="SAM" id="Phobius"/>
    </source>
</evidence>
<evidence type="ECO:0000256" key="1">
    <source>
        <dbReference type="ARBA" id="ARBA00004651"/>
    </source>
</evidence>
<keyword evidence="3 6" id="KW-0812">Transmembrane</keyword>
<dbReference type="Gene3D" id="3.90.420.10">
    <property type="entry name" value="Oxidoreductase, molybdopterin-binding domain"/>
    <property type="match status" value="1"/>
</dbReference>